<protein>
    <submittedName>
        <fullName evidence="1">Leucine-rich repeat protein</fullName>
    </submittedName>
</protein>
<dbReference type="InterPro" id="IPR026906">
    <property type="entry name" value="LRR_5"/>
</dbReference>
<dbReference type="EMBL" id="CP051151">
    <property type="protein sequence ID" value="QLY39805.1"/>
    <property type="molecule type" value="Genomic_DNA"/>
</dbReference>
<evidence type="ECO:0000313" key="2">
    <source>
        <dbReference type="Proteomes" id="UP000512167"/>
    </source>
</evidence>
<dbReference type="PANTHER" id="PTHR45661:SF3">
    <property type="entry name" value="IG-LIKE DOMAIN-CONTAINING PROTEIN"/>
    <property type="match status" value="1"/>
</dbReference>
<reference evidence="1 2" key="1">
    <citation type="submission" date="2020-04" db="EMBL/GenBank/DDBJ databases">
        <authorList>
            <person name="Zheng R.K."/>
            <person name="Sun C.M."/>
        </authorList>
    </citation>
    <scope>NUCLEOTIDE SEQUENCE [LARGE SCALE GENOMIC DNA]</scope>
    <source>
        <strain evidence="2">zrk29</strain>
    </source>
</reference>
<accession>A0A7L6N484</accession>
<dbReference type="InterPro" id="IPR053139">
    <property type="entry name" value="Surface_bspA-like"/>
</dbReference>
<dbReference type="InterPro" id="IPR032675">
    <property type="entry name" value="LRR_dom_sf"/>
</dbReference>
<dbReference type="KEGG" id="tbk:HF295_02570"/>
<name>A0A7L6N484_9MOLU</name>
<dbReference type="PANTHER" id="PTHR45661">
    <property type="entry name" value="SURFACE ANTIGEN"/>
    <property type="match status" value="1"/>
</dbReference>
<dbReference type="Gene3D" id="3.80.10.10">
    <property type="entry name" value="Ribonuclease Inhibitor"/>
    <property type="match status" value="2"/>
</dbReference>
<keyword evidence="2" id="KW-1185">Reference proteome</keyword>
<dbReference type="Pfam" id="PF13306">
    <property type="entry name" value="LRR_5"/>
    <property type="match status" value="3"/>
</dbReference>
<dbReference type="AlphaFoldDB" id="A0A7L6N484"/>
<dbReference type="RefSeq" id="WP_312032288.1">
    <property type="nucleotide sequence ID" value="NZ_CP051151.1"/>
</dbReference>
<dbReference type="SUPFAM" id="SSF52058">
    <property type="entry name" value="L domain-like"/>
    <property type="match status" value="1"/>
</dbReference>
<evidence type="ECO:0000313" key="1">
    <source>
        <dbReference type="EMBL" id="QLY39805.1"/>
    </source>
</evidence>
<dbReference type="PROSITE" id="PS51257">
    <property type="entry name" value="PROKAR_LIPOPROTEIN"/>
    <property type="match status" value="1"/>
</dbReference>
<sequence>MKRFVYSVFILLVFTGVLGCNGDDILTSIEDTTYELTAEDELYEKIHGIYQLALESEIFDGSYEEWLESIQGPSGSDGREVLFQVDGLLLQWMYEGEDTWVDLFDLSLIEGSNGLDGNDGAEIELDMIDNSIMWKYTDDSSWNHLVDIDFLSGNDASNVEFDIVEGYIVWRYVDEEEWHQLIDLSLLTGGNGSDGKEVVIDVIDGYIQWKYLGTDQYYNIVSVDALSGPQGEDGLTPYIGDNGHWWIGEEDTGIPTGFTKNMDRVGTDGLYFNLMVKDGVAGYEVSAYNGNDTDIIIPNEIFGEKVISIRQNALPSNITSLSISRYLTSIPSFEDYEFLESFDFNHANIDSMSSNAFRDATQLKEILNYEHITSIGDYAFYNTKVLFTGIDFKNITSIGTYAFYNNSYSSNVDFVKGMMIIEDDIGYSISDESFIVLPESVTTIGEKAFPQEFSIYYRGNSDVDFISSYFHKNVKNTEDGYWYVDRSTYVGLLNYTGELTEIDVPSQFNGKNVNLVEHNAFVADNHLTRINLPNTLTSIGFYAFTGMRQLQILYVPSSIVDISDRTFAKYDSFNNEIGYVPAPIIIFENNLVDMNLGSNSISDYGWIRYGFGYTKDEIKQDDQMVYLENSTTVEILMIKEITDTINVPVTYNDKPITRIKSRAFYDPFGRVNFIQIGDGIMFISSQAFISNELQYVFIPESVSAVNYQAFYSDNATIFVEHDSKPDNWDSSWYEDVDSVVWGQSISDFGIENDYLFMINNNGAYILAYTGEWNYSETLVIPTELGGYDVVGIKTHAIKYTSGNYSYPMKIVLPATLTYLEERAITYYRYIKIYSYASSQPSSWDYYFGYSSYNGSSSSSYRDIYWSNEWRLIDDEPILNS</sequence>
<proteinExistence type="predicted"/>
<dbReference type="Proteomes" id="UP000512167">
    <property type="component" value="Chromosome"/>
</dbReference>
<gene>
    <name evidence="1" type="ORF">HF295_02570</name>
</gene>
<organism evidence="1 2">
    <name type="scientific">Hujiaoplasma nucleasis</name>
    <dbReference type="NCBI Taxonomy" id="2725268"/>
    <lineage>
        <taxon>Bacteria</taxon>
        <taxon>Bacillati</taxon>
        <taxon>Mycoplasmatota</taxon>
        <taxon>Mollicutes</taxon>
        <taxon>Candidatus Izemoplasmatales</taxon>
        <taxon>Hujiaoplasmataceae</taxon>
        <taxon>Hujiaoplasma</taxon>
    </lineage>
</organism>